<protein>
    <submittedName>
        <fullName evidence="2">ZYBA0S18-00188g1_1</fullName>
    </submittedName>
</protein>
<dbReference type="EMBL" id="HG316471">
    <property type="protein sequence ID" value="CDF92016.1"/>
    <property type="molecule type" value="Genomic_DNA"/>
</dbReference>
<accession>A0A8J2TBR2</accession>
<dbReference type="OrthoDB" id="5046242at2759"/>
<organism evidence="2 3">
    <name type="scientific">Zygosaccharomyces bailii (strain CLIB 213 / ATCC 58445 / CBS 680 / BCRC 21525 / NBRC 1098 / NCYC 1416 / NRRL Y-2227)</name>
    <dbReference type="NCBI Taxonomy" id="1333698"/>
    <lineage>
        <taxon>Eukaryota</taxon>
        <taxon>Fungi</taxon>
        <taxon>Dikarya</taxon>
        <taxon>Ascomycota</taxon>
        <taxon>Saccharomycotina</taxon>
        <taxon>Saccharomycetes</taxon>
        <taxon>Saccharomycetales</taxon>
        <taxon>Saccharomycetaceae</taxon>
        <taxon>Zygosaccharomyces</taxon>
    </lineage>
</organism>
<keyword evidence="3" id="KW-1185">Reference proteome</keyword>
<dbReference type="GO" id="GO:0016491">
    <property type="term" value="F:oxidoreductase activity"/>
    <property type="evidence" value="ECO:0007669"/>
    <property type="project" value="InterPro"/>
</dbReference>
<reference evidence="3" key="1">
    <citation type="journal article" date="2013" name="Genome Announc.">
        <title>Genome sequence of the food spoilage yeast Zygosaccharomyces bailii CLIB 213(T).</title>
        <authorList>
            <person name="Galeote V."/>
            <person name="Bigey F."/>
            <person name="Devillers H."/>
            <person name="Neuveglise C."/>
            <person name="Dequin S."/>
        </authorList>
    </citation>
    <scope>NUCLEOTIDE SEQUENCE [LARGE SCALE GENOMIC DNA]</scope>
    <source>
        <strain evidence="3">CLIB 213 / ATCC 58445 / CBS 680 / CCRC 21525 / NBRC 1098 / NCYC 1416 / NRRL Y-2227</strain>
    </source>
</reference>
<dbReference type="Gene3D" id="3.90.660.10">
    <property type="match status" value="1"/>
</dbReference>
<dbReference type="Proteomes" id="UP000019375">
    <property type="component" value="Unassembled WGS sequence"/>
</dbReference>
<dbReference type="InterPro" id="IPR036188">
    <property type="entry name" value="FAD/NAD-bd_sf"/>
</dbReference>
<dbReference type="PANTHER" id="PTHR10742:SF410">
    <property type="entry name" value="LYSINE-SPECIFIC HISTONE DEMETHYLASE 2"/>
    <property type="match status" value="1"/>
</dbReference>
<dbReference type="AlphaFoldDB" id="A0A8J2TBR2"/>
<evidence type="ECO:0000313" key="3">
    <source>
        <dbReference type="Proteomes" id="UP000019375"/>
    </source>
</evidence>
<evidence type="ECO:0000259" key="1">
    <source>
        <dbReference type="Pfam" id="PF01593"/>
    </source>
</evidence>
<dbReference type="InterPro" id="IPR002937">
    <property type="entry name" value="Amino_oxidase"/>
</dbReference>
<dbReference type="InterPro" id="IPR050281">
    <property type="entry name" value="Flavin_monoamine_oxidase"/>
</dbReference>
<feature type="domain" description="Amine oxidase" evidence="1">
    <location>
        <begin position="15"/>
        <end position="493"/>
    </location>
</feature>
<sequence length="505" mass="56608">MAIQDIRVVIVGAGIAGLKAASKLFEQGVQNCVILEARARVGGRLHTVEGYKGRKYDLGASWHHDTLINRLFAEEAELSRENDPRFVFDDDKVVLIDEHRGRLDYDGDLKLEIILDEFIKSIELEFNQKLGVPDSPYKSLVLKYIFEKRRFLTDDQIRYLPQLARYVELWHGIDWEILSGKDSCYTNQGRNAFALNYESVVNRIANTFPQEWLKLSTPVTSINRSRDVIVTTEDREYHCDYVIVTVPQSVLALSLKKDKKPGRIEFNPPLNANIQEAFKYAHYGSLGKVVFEFAECCWSKETTRIITLAHSDADFALKARQAGNWEQLVEDTVSIDNSFTAWKFPLLFVNLAKSTGVPSLVMLMQEPLTQHIESLPDRKAVFEFFRPVLDKLMVTMGSKPVANGLSGSSVAKGSAKDAPMLKNIIATNWSREPYSLGSYSACHPGDDPLTMVTAMMAGQDSRIRFAGEHTILDGAGCAYGAWESGIREAEYVLEGPSPAPPGMIV</sequence>
<dbReference type="SUPFAM" id="SSF51905">
    <property type="entry name" value="FAD/NAD(P)-binding domain"/>
    <property type="match status" value="1"/>
</dbReference>
<dbReference type="Pfam" id="PF01593">
    <property type="entry name" value="Amino_oxidase"/>
    <property type="match status" value="1"/>
</dbReference>
<name>A0A8J2TBR2_ZYGB2</name>
<proteinExistence type="predicted"/>
<evidence type="ECO:0000313" key="2">
    <source>
        <dbReference type="EMBL" id="CDF92016.1"/>
    </source>
</evidence>
<dbReference type="Gene3D" id="3.50.50.60">
    <property type="entry name" value="FAD/NAD(P)-binding domain"/>
    <property type="match status" value="1"/>
</dbReference>
<gene>
    <name evidence="2" type="ORF">BN860_00188g</name>
</gene>
<dbReference type="PANTHER" id="PTHR10742">
    <property type="entry name" value="FLAVIN MONOAMINE OXIDASE"/>
    <property type="match status" value="1"/>
</dbReference>
<dbReference type="SUPFAM" id="SSF54373">
    <property type="entry name" value="FAD-linked reductases, C-terminal domain"/>
    <property type="match status" value="1"/>
</dbReference>